<keyword evidence="2" id="KW-0645">Protease</keyword>
<dbReference type="Proteomes" id="UP001201873">
    <property type="component" value="Unassembled WGS sequence"/>
</dbReference>
<evidence type="ECO:0000259" key="5">
    <source>
        <dbReference type="PROSITE" id="PS51935"/>
    </source>
</evidence>
<comment type="caution">
    <text evidence="6">The sequence shown here is derived from an EMBL/GenBank/DDBJ whole genome shotgun (WGS) entry which is preliminary data.</text>
</comment>
<dbReference type="Gene3D" id="3.90.1720.10">
    <property type="entry name" value="endopeptidase domain like (from Nostoc punctiforme)"/>
    <property type="match status" value="1"/>
</dbReference>
<keyword evidence="3" id="KW-0378">Hydrolase</keyword>
<dbReference type="InterPro" id="IPR000064">
    <property type="entry name" value="NLP_P60_dom"/>
</dbReference>
<dbReference type="PANTHER" id="PTHR47359">
    <property type="entry name" value="PEPTIDOGLYCAN DL-ENDOPEPTIDASE CWLO"/>
    <property type="match status" value="1"/>
</dbReference>
<gene>
    <name evidence="6" type="ORF">MXD59_07295</name>
</gene>
<evidence type="ECO:0000256" key="3">
    <source>
        <dbReference type="ARBA" id="ARBA00022801"/>
    </source>
</evidence>
<evidence type="ECO:0000256" key="4">
    <source>
        <dbReference type="ARBA" id="ARBA00022807"/>
    </source>
</evidence>
<dbReference type="PANTHER" id="PTHR47359:SF3">
    <property type="entry name" value="NLP_P60 DOMAIN-CONTAINING PROTEIN-RELATED"/>
    <property type="match status" value="1"/>
</dbReference>
<evidence type="ECO:0000313" key="6">
    <source>
        <dbReference type="EMBL" id="MCK9875575.1"/>
    </source>
</evidence>
<dbReference type="EMBL" id="JALKFT010000005">
    <property type="protein sequence ID" value="MCK9875575.1"/>
    <property type="molecule type" value="Genomic_DNA"/>
</dbReference>
<dbReference type="SUPFAM" id="SSF54001">
    <property type="entry name" value="Cysteine proteinases"/>
    <property type="match status" value="1"/>
</dbReference>
<proteinExistence type="inferred from homology"/>
<evidence type="ECO:0000256" key="1">
    <source>
        <dbReference type="ARBA" id="ARBA00007074"/>
    </source>
</evidence>
<accession>A0ABT0JVZ9</accession>
<organism evidence="6 7">
    <name type="scientific">Frankia umida</name>
    <dbReference type="NCBI Taxonomy" id="573489"/>
    <lineage>
        <taxon>Bacteria</taxon>
        <taxon>Bacillati</taxon>
        <taxon>Actinomycetota</taxon>
        <taxon>Actinomycetes</taxon>
        <taxon>Frankiales</taxon>
        <taxon>Frankiaceae</taxon>
        <taxon>Frankia</taxon>
    </lineage>
</organism>
<sequence>MTTGTVAVSGVALAGCATDVHADQARDESTNTAPVTLAAQIGSRAALGGSIAAAAISSDGSVGTTLTTTTVDAPPLAGKVQVGLRVTNPNVTVTPNEPVDIGFSLFNEATHEPLANQLVKVQVKLPTGWATFKHLYTNDQGYTSYTARVLTTTNVTAIFDGTDALQSAHSSNDATLQVAQPAPAAASRTRGAIIDNVSVDVDVPLPANSIGEKAVYLASLQAGKPYVYGADGPSSFDCSGLVQYVYRQLGKTLPRTTDAQFAATTRISMYNKQPGDLIFLGTPGNIYHVGIYAGNGKMWVAPHTGDVVKLQSIYTTSYYVGRI</sequence>
<evidence type="ECO:0000313" key="7">
    <source>
        <dbReference type="Proteomes" id="UP001201873"/>
    </source>
</evidence>
<comment type="similarity">
    <text evidence="1">Belongs to the peptidase C40 family.</text>
</comment>
<dbReference type="InterPro" id="IPR051794">
    <property type="entry name" value="PG_Endopeptidase_C40"/>
</dbReference>
<name>A0ABT0JVZ9_9ACTN</name>
<protein>
    <submittedName>
        <fullName evidence="6">C40 family peptidase</fullName>
    </submittedName>
</protein>
<dbReference type="InterPro" id="IPR038765">
    <property type="entry name" value="Papain-like_cys_pep_sf"/>
</dbReference>
<evidence type="ECO:0000256" key="2">
    <source>
        <dbReference type="ARBA" id="ARBA00022670"/>
    </source>
</evidence>
<dbReference type="RefSeq" id="WP_248824002.1">
    <property type="nucleotide sequence ID" value="NZ_JALKFT010000005.1"/>
</dbReference>
<reference evidence="6 7" key="1">
    <citation type="submission" date="2022-04" db="EMBL/GenBank/DDBJ databases">
        <title>Genome diversity in the genus Frankia.</title>
        <authorList>
            <person name="Carlos-Shanley C."/>
            <person name="Hahn D."/>
        </authorList>
    </citation>
    <scope>NUCLEOTIDE SEQUENCE [LARGE SCALE GENOMIC DNA]</scope>
    <source>
        <strain evidence="6 7">Ag45/Mut15</strain>
    </source>
</reference>
<keyword evidence="4" id="KW-0788">Thiol protease</keyword>
<dbReference type="PROSITE" id="PS51935">
    <property type="entry name" value="NLPC_P60"/>
    <property type="match status" value="1"/>
</dbReference>
<dbReference type="Pfam" id="PF00877">
    <property type="entry name" value="NLPC_P60"/>
    <property type="match status" value="1"/>
</dbReference>
<keyword evidence="7" id="KW-1185">Reference proteome</keyword>
<feature type="domain" description="NlpC/P60" evidence="5">
    <location>
        <begin position="208"/>
        <end position="323"/>
    </location>
</feature>